<dbReference type="SUPFAM" id="SSF54928">
    <property type="entry name" value="RNA-binding domain, RBD"/>
    <property type="match status" value="1"/>
</dbReference>
<keyword evidence="1" id="KW-0694">RNA-binding</keyword>
<accession>A0A9K3IUY1</accession>
<reference evidence="4" key="1">
    <citation type="journal article" date="2017" name="Nature">
        <title>The sunflower genome provides insights into oil metabolism, flowering and Asterid evolution.</title>
        <authorList>
            <person name="Badouin H."/>
            <person name="Gouzy J."/>
            <person name="Grassa C.J."/>
            <person name="Murat F."/>
            <person name="Staton S.E."/>
            <person name="Cottret L."/>
            <person name="Lelandais-Briere C."/>
            <person name="Owens G.L."/>
            <person name="Carrere S."/>
            <person name="Mayjonade B."/>
            <person name="Legrand L."/>
            <person name="Gill N."/>
            <person name="Kane N.C."/>
            <person name="Bowers J.E."/>
            <person name="Hubner S."/>
            <person name="Bellec A."/>
            <person name="Berard A."/>
            <person name="Berges H."/>
            <person name="Blanchet N."/>
            <person name="Boniface M.C."/>
            <person name="Brunel D."/>
            <person name="Catrice O."/>
            <person name="Chaidir N."/>
            <person name="Claudel C."/>
            <person name="Donnadieu C."/>
            <person name="Faraut T."/>
            <person name="Fievet G."/>
            <person name="Helmstetter N."/>
            <person name="King M."/>
            <person name="Knapp S.J."/>
            <person name="Lai Z."/>
            <person name="Le Paslier M.C."/>
            <person name="Lippi Y."/>
            <person name="Lorenzon L."/>
            <person name="Mandel J.R."/>
            <person name="Marage G."/>
            <person name="Marchand G."/>
            <person name="Marquand E."/>
            <person name="Bret-Mestries E."/>
            <person name="Morien E."/>
            <person name="Nambeesan S."/>
            <person name="Nguyen T."/>
            <person name="Pegot-Espagnet P."/>
            <person name="Pouilly N."/>
            <person name="Raftis F."/>
            <person name="Sallet E."/>
            <person name="Schiex T."/>
            <person name="Thomas J."/>
            <person name="Vandecasteele C."/>
            <person name="Vares D."/>
            <person name="Vear F."/>
            <person name="Vautrin S."/>
            <person name="Crespi M."/>
            <person name="Mangin B."/>
            <person name="Burke J.M."/>
            <person name="Salse J."/>
            <person name="Munos S."/>
            <person name="Vincourt P."/>
            <person name="Rieseberg L.H."/>
            <person name="Langlade N.B."/>
        </authorList>
    </citation>
    <scope>NUCLEOTIDE SEQUENCE</scope>
    <source>
        <tissue evidence="4">Leaves</tissue>
    </source>
</reference>
<feature type="region of interest" description="Disordered" evidence="2">
    <location>
        <begin position="435"/>
        <end position="467"/>
    </location>
</feature>
<feature type="region of interest" description="Disordered" evidence="2">
    <location>
        <begin position="334"/>
        <end position="363"/>
    </location>
</feature>
<proteinExistence type="predicted"/>
<dbReference type="CDD" id="cd00590">
    <property type="entry name" value="RRM_SF"/>
    <property type="match status" value="1"/>
</dbReference>
<keyword evidence="5" id="KW-1185">Reference proteome</keyword>
<evidence type="ECO:0000313" key="5">
    <source>
        <dbReference type="Proteomes" id="UP000215914"/>
    </source>
</evidence>
<evidence type="ECO:0000256" key="1">
    <source>
        <dbReference type="PROSITE-ProRule" id="PRU00176"/>
    </source>
</evidence>
<dbReference type="EMBL" id="MNCJ02000321">
    <property type="protein sequence ID" value="KAF5803591.1"/>
    <property type="molecule type" value="Genomic_DNA"/>
</dbReference>
<dbReference type="Gramene" id="mRNA:HanXRQr2_Chr06g0273171">
    <property type="protein sequence ID" value="CDS:HanXRQr2_Chr06g0273171.1"/>
    <property type="gene ID" value="HanXRQr2_Chr06g0273171"/>
</dbReference>
<dbReference type="SMART" id="SM00360">
    <property type="entry name" value="RRM"/>
    <property type="match status" value="1"/>
</dbReference>
<reference evidence="4" key="2">
    <citation type="submission" date="2020-06" db="EMBL/GenBank/DDBJ databases">
        <title>Helianthus annuus Genome sequencing and assembly Release 2.</title>
        <authorList>
            <person name="Gouzy J."/>
            <person name="Langlade N."/>
            <person name="Munos S."/>
        </authorList>
    </citation>
    <scope>NUCLEOTIDE SEQUENCE</scope>
    <source>
        <tissue evidence="4">Leaves</tissue>
    </source>
</reference>
<dbReference type="Pfam" id="PF00076">
    <property type="entry name" value="RRM_1"/>
    <property type="match status" value="1"/>
</dbReference>
<dbReference type="InterPro" id="IPR012677">
    <property type="entry name" value="Nucleotide-bd_a/b_plait_sf"/>
</dbReference>
<dbReference type="InterPro" id="IPR035979">
    <property type="entry name" value="RBD_domain_sf"/>
</dbReference>
<dbReference type="AlphaFoldDB" id="A0A9K3IUY1"/>
<feature type="compositionally biased region" description="Acidic residues" evidence="2">
    <location>
        <begin position="334"/>
        <end position="362"/>
    </location>
</feature>
<dbReference type="PANTHER" id="PTHR34427:SF5">
    <property type="entry name" value="DUF4283 DOMAIN-CONTAINING PROTEIN"/>
    <property type="match status" value="1"/>
</dbReference>
<organism evidence="4 5">
    <name type="scientific">Helianthus annuus</name>
    <name type="common">Common sunflower</name>
    <dbReference type="NCBI Taxonomy" id="4232"/>
    <lineage>
        <taxon>Eukaryota</taxon>
        <taxon>Viridiplantae</taxon>
        <taxon>Streptophyta</taxon>
        <taxon>Embryophyta</taxon>
        <taxon>Tracheophyta</taxon>
        <taxon>Spermatophyta</taxon>
        <taxon>Magnoliopsida</taxon>
        <taxon>eudicotyledons</taxon>
        <taxon>Gunneridae</taxon>
        <taxon>Pentapetalae</taxon>
        <taxon>asterids</taxon>
        <taxon>campanulids</taxon>
        <taxon>Asterales</taxon>
        <taxon>Asteraceae</taxon>
        <taxon>Asteroideae</taxon>
        <taxon>Heliantheae alliance</taxon>
        <taxon>Heliantheae</taxon>
        <taxon>Helianthus</taxon>
    </lineage>
</organism>
<sequence length="467" mass="52303">MAGRKTNIPANILSRITKVFVTNLPEKCSGNDLSASIRSYGDIYDLYIARKRDKVGNRFGFVSFLDVKDSKDLIRSICNTRIGDCRLKANIARFTLEEGEIRQERVNGNKHSNSNQEIPKVFSKGPSFDTFVNGSRSFSDMLTGIERIRTVTVGDHVRAFSGLHGKAVVARLIDLEALKSIYLILNDICPGKGKVQYLGGLSVLISFEDEKLVTSFMNDAREMLGRFSSLELWEGQTFGFERLAWIKMVGIPLHLIHSDVIDSIGNAYGKIVHKAVRLDVADDLSYVYAGLLVGEGKRTCEEVKISWRDIKFSIWVSEESGMWVQEFYKVPMQEDESEDDSASSESDDQSSDDAVPVEEECPEVPIPANDVDPLYLERINGIDGALKSPIIMENFMEGDIQSEDFVPGILFNFEKGSDVDFSDSLTHTNIVNKRKKKSFLGSENRPNPAYSSSLEKKQSGQKAQMQR</sequence>
<dbReference type="PROSITE" id="PS50102">
    <property type="entry name" value="RRM"/>
    <property type="match status" value="1"/>
</dbReference>
<feature type="domain" description="RRM" evidence="3">
    <location>
        <begin position="17"/>
        <end position="94"/>
    </location>
</feature>
<dbReference type="PANTHER" id="PTHR34427">
    <property type="entry name" value="DUF4283 DOMAIN PROTEIN"/>
    <property type="match status" value="1"/>
</dbReference>
<dbReference type="InterPro" id="IPR000504">
    <property type="entry name" value="RRM_dom"/>
</dbReference>
<evidence type="ECO:0000259" key="3">
    <source>
        <dbReference type="PROSITE" id="PS50102"/>
    </source>
</evidence>
<gene>
    <name evidence="4" type="ORF">HanXRQr2_Chr06g0273171</name>
</gene>
<dbReference type="GO" id="GO:0003723">
    <property type="term" value="F:RNA binding"/>
    <property type="evidence" value="ECO:0007669"/>
    <property type="project" value="UniProtKB-UniRule"/>
</dbReference>
<protein>
    <submittedName>
        <fullName evidence="4">RNA recognition motif domain, nucleotide-binding alpha-beta plait domain superfamily</fullName>
    </submittedName>
</protein>
<evidence type="ECO:0000256" key="2">
    <source>
        <dbReference type="SAM" id="MobiDB-lite"/>
    </source>
</evidence>
<comment type="caution">
    <text evidence="4">The sequence shown here is derived from an EMBL/GenBank/DDBJ whole genome shotgun (WGS) entry which is preliminary data.</text>
</comment>
<evidence type="ECO:0000313" key="4">
    <source>
        <dbReference type="EMBL" id="KAF5803591.1"/>
    </source>
</evidence>
<dbReference type="Proteomes" id="UP000215914">
    <property type="component" value="Unassembled WGS sequence"/>
</dbReference>
<name>A0A9K3IUY1_HELAN</name>
<dbReference type="Gene3D" id="3.30.70.330">
    <property type="match status" value="1"/>
</dbReference>